<evidence type="ECO:0000256" key="1">
    <source>
        <dbReference type="SAM" id="Phobius"/>
    </source>
</evidence>
<dbReference type="PANTHER" id="PTHR45985">
    <property type="match status" value="1"/>
</dbReference>
<keyword evidence="1" id="KW-0472">Membrane</keyword>
<proteinExistence type="predicted"/>
<dbReference type="PANTHER" id="PTHR45985:SF8">
    <property type="entry name" value="CHITIN DEACETYLASE-LIKE 9, ISOFORM A"/>
    <property type="match status" value="1"/>
</dbReference>
<name>A0AAV2ID17_LYMST</name>
<evidence type="ECO:0000313" key="3">
    <source>
        <dbReference type="Proteomes" id="UP001497497"/>
    </source>
</evidence>
<dbReference type="GO" id="GO:0005975">
    <property type="term" value="P:carbohydrate metabolic process"/>
    <property type="evidence" value="ECO:0007669"/>
    <property type="project" value="InterPro"/>
</dbReference>
<feature type="transmembrane region" description="Helical" evidence="1">
    <location>
        <begin position="373"/>
        <end position="392"/>
    </location>
</feature>
<dbReference type="AlphaFoldDB" id="A0AAV2ID17"/>
<dbReference type="InterPro" id="IPR052740">
    <property type="entry name" value="CE4"/>
</dbReference>
<evidence type="ECO:0000313" key="2">
    <source>
        <dbReference type="EMBL" id="CAL1543560.1"/>
    </source>
</evidence>
<dbReference type="EMBL" id="CAXITT010000559">
    <property type="protein sequence ID" value="CAL1543560.1"/>
    <property type="molecule type" value="Genomic_DNA"/>
</dbReference>
<comment type="caution">
    <text evidence="2">The sequence shown here is derived from an EMBL/GenBank/DDBJ whole genome shotgun (WGS) entry which is preliminary data.</text>
</comment>
<gene>
    <name evidence="2" type="ORF">GSLYS_00017094001</name>
</gene>
<dbReference type="Proteomes" id="UP001497497">
    <property type="component" value="Unassembled WGS sequence"/>
</dbReference>
<dbReference type="SUPFAM" id="SSF88713">
    <property type="entry name" value="Glycoside hydrolase/deacetylase"/>
    <property type="match status" value="1"/>
</dbReference>
<keyword evidence="3" id="KW-1185">Reference proteome</keyword>
<dbReference type="Gene3D" id="3.20.20.370">
    <property type="entry name" value="Glycoside hydrolase/deacetylase"/>
    <property type="match status" value="1"/>
</dbReference>
<sequence length="393" mass="44901">MMYLKVHDDVCRLLCHRGLRLLVCCLVILFSISCNGQTLTSAATWGPCVQDSNCQLPDCFCANNTDGPQAVPKKIRPQIVVLSFNDAVNERNFPYYKQMLGAGWKNSNGCPVGLTLFVPDAWTNYTQVKELWLAGAEIAAFSKSGYGQTIYYYNTTTRDILVEEIGGQKDNFVKKAKIPPESIRGYRMPHFIAGGDEMFNVLSDHGYDYDSSLLITRPSLLTPPSWPATLDYKWPFVCKQGRCPVSNHSVWEIPVNMLLDLNETFECQYIDACTNAPTTEEGAFQLLWRNFLPYYRNRTPFVLNMRATWLNTDFQRTAFHRLVYSFLDSPEVYIVTMSQLVDWMKNATRIEDIQTFDPWLCPQRVLYQAASNVGVNSVLLFVTSFMSLAWFIK</sequence>
<evidence type="ECO:0008006" key="4">
    <source>
        <dbReference type="Google" id="ProtNLM"/>
    </source>
</evidence>
<dbReference type="PROSITE" id="PS51257">
    <property type="entry name" value="PROKAR_LIPOPROTEIN"/>
    <property type="match status" value="1"/>
</dbReference>
<protein>
    <recommendedName>
        <fullName evidence="4">NodB homology domain-containing protein</fullName>
    </recommendedName>
</protein>
<organism evidence="2 3">
    <name type="scientific">Lymnaea stagnalis</name>
    <name type="common">Great pond snail</name>
    <name type="synonym">Helix stagnalis</name>
    <dbReference type="NCBI Taxonomy" id="6523"/>
    <lineage>
        <taxon>Eukaryota</taxon>
        <taxon>Metazoa</taxon>
        <taxon>Spiralia</taxon>
        <taxon>Lophotrochozoa</taxon>
        <taxon>Mollusca</taxon>
        <taxon>Gastropoda</taxon>
        <taxon>Heterobranchia</taxon>
        <taxon>Euthyneura</taxon>
        <taxon>Panpulmonata</taxon>
        <taxon>Hygrophila</taxon>
        <taxon>Lymnaeoidea</taxon>
        <taxon>Lymnaeidae</taxon>
        <taxon>Lymnaea</taxon>
    </lineage>
</organism>
<keyword evidence="1" id="KW-0812">Transmembrane</keyword>
<reference evidence="2 3" key="1">
    <citation type="submission" date="2024-04" db="EMBL/GenBank/DDBJ databases">
        <authorList>
            <consortium name="Genoscope - CEA"/>
            <person name="William W."/>
        </authorList>
    </citation>
    <scope>NUCLEOTIDE SEQUENCE [LARGE SCALE GENOMIC DNA]</scope>
</reference>
<accession>A0AAV2ID17</accession>
<dbReference type="InterPro" id="IPR011330">
    <property type="entry name" value="Glyco_hydro/deAcase_b/a-brl"/>
</dbReference>
<keyword evidence="1" id="KW-1133">Transmembrane helix</keyword>